<dbReference type="Proteomes" id="UP000215902">
    <property type="component" value="Unassembled WGS sequence"/>
</dbReference>
<dbReference type="Pfam" id="PF03066">
    <property type="entry name" value="Nucleoplasmin"/>
    <property type="match status" value="1"/>
</dbReference>
<proteinExistence type="predicted"/>
<feature type="region of interest" description="Disordered" evidence="1">
    <location>
        <begin position="38"/>
        <end position="98"/>
    </location>
</feature>
<protein>
    <recommendedName>
        <fullName evidence="2">Nucleoplasmin core domain-containing protein</fullName>
    </recommendedName>
</protein>
<feature type="domain" description="Nucleoplasmin core" evidence="2">
    <location>
        <begin position="104"/>
        <end position="188"/>
    </location>
</feature>
<feature type="compositionally biased region" description="Basic and acidic residues" evidence="1">
    <location>
        <begin position="52"/>
        <end position="97"/>
    </location>
</feature>
<evidence type="ECO:0000313" key="3">
    <source>
        <dbReference type="EMBL" id="PAA77805.1"/>
    </source>
</evidence>
<sequence length="271" mass="29973">MSLVDVQFGADTQRDIQSQQQMSFHFWSCQLAEANPKYRWEPERATTLSANGKDDRPKRQVGQHDERNGSDGEKAKEAEGKGEEQTKGADQNGHHSNGEAVADADFMQHVLKVNACILGPKVAGVHLIAVRTKCYGQDEPDTCPIVCIDPDSQRTVSLGYEFVLDSQNEVTFELAEGAGPVWLTGLHQVRVHDPDDDGEADCDDDADEIDEESVDGSVDLNEEDDEDEDEDEDEEEEAARPVAKRVARASKTDQQRPVASPKKRKPAAKRT</sequence>
<comment type="caution">
    <text evidence="3">The sequence shown here is derived from an EMBL/GenBank/DDBJ whole genome shotgun (WGS) entry which is preliminary data.</text>
</comment>
<feature type="region of interest" description="Disordered" evidence="1">
    <location>
        <begin position="192"/>
        <end position="271"/>
    </location>
</feature>
<feature type="compositionally biased region" description="Acidic residues" evidence="1">
    <location>
        <begin position="194"/>
        <end position="237"/>
    </location>
</feature>
<dbReference type="InterPro" id="IPR036824">
    <property type="entry name" value="Nucleoplasmin_core_dom_sf"/>
</dbReference>
<name>A0A267FVF8_9PLAT</name>
<gene>
    <name evidence="3" type="ORF">BOX15_Mlig018811g2</name>
</gene>
<dbReference type="EMBL" id="NIVC01000722">
    <property type="protein sequence ID" value="PAA77805.1"/>
    <property type="molecule type" value="Genomic_DNA"/>
</dbReference>
<dbReference type="InterPro" id="IPR024057">
    <property type="entry name" value="Nucleoplasmin_core_dom"/>
</dbReference>
<evidence type="ECO:0000313" key="4">
    <source>
        <dbReference type="Proteomes" id="UP000215902"/>
    </source>
</evidence>
<feature type="compositionally biased region" description="Basic residues" evidence="1">
    <location>
        <begin position="261"/>
        <end position="271"/>
    </location>
</feature>
<evidence type="ECO:0000259" key="2">
    <source>
        <dbReference type="Pfam" id="PF03066"/>
    </source>
</evidence>
<organism evidence="3 4">
    <name type="scientific">Macrostomum lignano</name>
    <dbReference type="NCBI Taxonomy" id="282301"/>
    <lineage>
        <taxon>Eukaryota</taxon>
        <taxon>Metazoa</taxon>
        <taxon>Spiralia</taxon>
        <taxon>Lophotrochozoa</taxon>
        <taxon>Platyhelminthes</taxon>
        <taxon>Rhabditophora</taxon>
        <taxon>Macrostomorpha</taxon>
        <taxon>Macrostomida</taxon>
        <taxon>Macrostomidae</taxon>
        <taxon>Macrostomum</taxon>
    </lineage>
</organism>
<accession>A0A267FVF8</accession>
<reference evidence="3 4" key="1">
    <citation type="submission" date="2017-06" db="EMBL/GenBank/DDBJ databases">
        <title>A platform for efficient transgenesis in Macrostomum lignano, a flatworm model organism for stem cell research.</title>
        <authorList>
            <person name="Berezikov E."/>
        </authorList>
    </citation>
    <scope>NUCLEOTIDE SEQUENCE [LARGE SCALE GENOMIC DNA]</scope>
    <source>
        <strain evidence="3">DV1</strain>
        <tissue evidence="3">Whole organism</tissue>
    </source>
</reference>
<evidence type="ECO:0000256" key="1">
    <source>
        <dbReference type="SAM" id="MobiDB-lite"/>
    </source>
</evidence>
<keyword evidence="4" id="KW-1185">Reference proteome</keyword>
<dbReference type="AlphaFoldDB" id="A0A267FVF8"/>
<dbReference type="SUPFAM" id="SSF69203">
    <property type="entry name" value="Nucleoplasmin-like core domain"/>
    <property type="match status" value="1"/>
</dbReference>
<dbReference type="Gene3D" id="2.60.120.340">
    <property type="entry name" value="Nucleoplasmin core domain"/>
    <property type="match status" value="1"/>
</dbReference>